<dbReference type="FunFam" id="3.30.50.10:FF:000045">
    <property type="entry name" value="Transcription factor elt-7"/>
    <property type="match status" value="1"/>
</dbReference>
<dbReference type="EMBL" id="AF026555">
    <property type="protein sequence ID" value="AAB97516.1"/>
    <property type="molecule type" value="Genomic_DNA"/>
</dbReference>
<dbReference type="PIR" id="T37244">
    <property type="entry name" value="T37244"/>
</dbReference>
<keyword evidence="4" id="KW-0862">Zinc</keyword>
<keyword evidence="2" id="KW-0479">Metal-binding</keyword>
<evidence type="ECO:0000313" key="12">
    <source>
        <dbReference type="EMBL" id="CAB04513.1"/>
    </source>
</evidence>
<keyword evidence="3 8" id="KW-0863">Zinc-finger</keyword>
<sequence length="221" mass="25228">MYQSSSSSPSPHLPYTYGVIDKDGNVHSHEMHFPDNHGNPSPLDATQMYQQAPVQYGGGDQYFDDFGQYFVQSYDPAQQSTPVHPMFGSLDMMNCYSQQYPQIGQDYQQQEIENIPPVSTNRKIVNKKPSTFHTNSVCSNPNCRTRETTLWRRTDSGAIECNGCSLYFRKNGIQRPAELCRKTIMKRNRRPRAEVQSPTPEDSKLCHNTTPLQNIPSQHFS</sequence>
<gene>
    <name evidence="12 14" type="primary">end-1</name>
    <name evidence="12" type="ORF">CELE_F58E10.2</name>
    <name evidence="14" type="ORF">F58E10.2</name>
</gene>
<dbReference type="PANTHER" id="PTHR10071">
    <property type="entry name" value="TRANSCRIPTION FACTOR GATA FAMILY MEMBER"/>
    <property type="match status" value="1"/>
</dbReference>
<feature type="compositionally biased region" description="Polar residues" evidence="9">
    <location>
        <begin position="196"/>
        <end position="221"/>
    </location>
</feature>
<dbReference type="CTD" id="179893"/>
<evidence type="ECO:0000313" key="13">
    <source>
        <dbReference type="Proteomes" id="UP000001940"/>
    </source>
</evidence>
<dbReference type="PaxDb" id="6239-F58E10.2"/>
<dbReference type="SMR" id="G5EDN4"/>
<evidence type="ECO:0000256" key="9">
    <source>
        <dbReference type="SAM" id="MobiDB-lite"/>
    </source>
</evidence>
<dbReference type="GO" id="GO:0045165">
    <property type="term" value="P:cell fate commitment"/>
    <property type="evidence" value="ECO:0000318"/>
    <property type="project" value="GO_Central"/>
</dbReference>
<dbReference type="OMA" id="ECNGCSL"/>
<keyword evidence="5" id="KW-0805">Transcription regulation</keyword>
<evidence type="ECO:0000256" key="8">
    <source>
        <dbReference type="PROSITE-ProRule" id="PRU00094"/>
    </source>
</evidence>
<dbReference type="GO" id="GO:0000122">
    <property type="term" value="P:negative regulation of transcription by RNA polymerase II"/>
    <property type="evidence" value="ECO:0000318"/>
    <property type="project" value="GO_Central"/>
</dbReference>
<reference evidence="12 13" key="2">
    <citation type="journal article" date="1998" name="Science">
        <title>Genome sequence of the nematode C. elegans: a platform for investigating biology.</title>
        <authorList>
            <consortium name="The C. elegans sequencing consortium"/>
            <person name="Sulson J.E."/>
            <person name="Waterston R."/>
        </authorList>
    </citation>
    <scope>NUCLEOTIDE SEQUENCE [LARGE SCALE GENOMIC DNA]</scope>
    <source>
        <strain evidence="12 13">Bristol N2</strain>
    </source>
</reference>
<keyword evidence="7" id="KW-0539">Nucleus</keyword>
<dbReference type="KEGG" id="cel:CELE_F58E10.2"/>
<evidence type="ECO:0000256" key="2">
    <source>
        <dbReference type="ARBA" id="ARBA00022723"/>
    </source>
</evidence>
<dbReference type="PROSITE" id="PS50114">
    <property type="entry name" value="GATA_ZN_FINGER_2"/>
    <property type="match status" value="1"/>
</dbReference>
<dbReference type="GO" id="GO:0008270">
    <property type="term" value="F:zinc ion binding"/>
    <property type="evidence" value="ECO:0007669"/>
    <property type="project" value="UniProtKB-KW"/>
</dbReference>
<feature type="region of interest" description="Disordered" evidence="9">
    <location>
        <begin position="188"/>
        <end position="221"/>
    </location>
</feature>
<evidence type="ECO:0000256" key="7">
    <source>
        <dbReference type="ARBA" id="ARBA00023242"/>
    </source>
</evidence>
<evidence type="ECO:0000259" key="10">
    <source>
        <dbReference type="PROSITE" id="PS50114"/>
    </source>
</evidence>
<dbReference type="WormBase" id="F58E10.2">
    <property type="protein sequence ID" value="CE18784"/>
    <property type="gene ID" value="WBGene00001310"/>
    <property type="gene designation" value="end-1"/>
</dbReference>
<dbReference type="GO" id="GO:0001714">
    <property type="term" value="P:endodermal cell fate specification"/>
    <property type="evidence" value="ECO:0000314"/>
    <property type="project" value="WormBase"/>
</dbReference>
<dbReference type="OrthoDB" id="515401at2759"/>
<dbReference type="InterPro" id="IPR039355">
    <property type="entry name" value="Transcription_factor_GATA"/>
</dbReference>
<evidence type="ECO:0000256" key="3">
    <source>
        <dbReference type="ARBA" id="ARBA00022771"/>
    </source>
</evidence>
<organism evidence="11">
    <name type="scientific">Caenorhabditis elegans</name>
    <dbReference type="NCBI Taxonomy" id="6239"/>
    <lineage>
        <taxon>Eukaryota</taxon>
        <taxon>Metazoa</taxon>
        <taxon>Ecdysozoa</taxon>
        <taxon>Nematoda</taxon>
        <taxon>Chromadorea</taxon>
        <taxon>Rhabditida</taxon>
        <taxon>Rhabditina</taxon>
        <taxon>Rhabditomorpha</taxon>
        <taxon>Rhabditoidea</taxon>
        <taxon>Rhabditidae</taxon>
        <taxon>Peloderinae</taxon>
        <taxon>Caenorhabditis</taxon>
    </lineage>
</organism>
<dbReference type="GO" id="GO:0045944">
    <property type="term" value="P:positive regulation of transcription by RNA polymerase II"/>
    <property type="evidence" value="ECO:0000314"/>
    <property type="project" value="WormBase"/>
</dbReference>
<name>G5EDN4_CAEEL</name>
<evidence type="ECO:0000256" key="4">
    <source>
        <dbReference type="ARBA" id="ARBA00022833"/>
    </source>
</evidence>
<evidence type="ECO:0000256" key="5">
    <source>
        <dbReference type="ARBA" id="ARBA00023015"/>
    </source>
</evidence>
<reference evidence="12" key="3">
    <citation type="submission" date="2003-03" db="EMBL/GenBank/DDBJ databases">
        <authorList>
            <person name="Sulson J.E."/>
            <person name="Waterston R."/>
        </authorList>
    </citation>
    <scope>NUCLEOTIDE SEQUENCE</scope>
    <source>
        <strain evidence="12">Bristol N2</strain>
    </source>
</reference>
<dbReference type="Gene3D" id="3.30.50.10">
    <property type="entry name" value="Erythroid Transcription Factor GATA-1, subunit A"/>
    <property type="match status" value="1"/>
</dbReference>
<protein>
    <submittedName>
        <fullName evidence="11">GATA transcription factor END-1</fullName>
    </submittedName>
    <submittedName>
        <fullName evidence="12">GATA-type domain-containing protein</fullName>
    </submittedName>
</protein>
<dbReference type="STRING" id="6239.F58E10.2.1"/>
<dbReference type="Pfam" id="PF00320">
    <property type="entry name" value="GATA"/>
    <property type="match status" value="1"/>
</dbReference>
<reference evidence="12" key="4">
    <citation type="submission" date="2024-10" db="EMBL/GenBank/DDBJ databases">
        <authorList>
            <consortium name="WormBase Consortium"/>
            <person name="WormBase"/>
        </authorList>
    </citation>
    <scope>NUCLEOTIDE SEQUENCE</scope>
    <source>
        <strain evidence="12">Bristol N2</strain>
    </source>
</reference>
<accession>G5EDN4</accession>
<dbReference type="GO" id="GO:0001228">
    <property type="term" value="F:DNA-binding transcription activator activity, RNA polymerase II-specific"/>
    <property type="evidence" value="ECO:0000314"/>
    <property type="project" value="WormBase"/>
</dbReference>
<dbReference type="SMART" id="SM00401">
    <property type="entry name" value="ZnF_GATA"/>
    <property type="match status" value="1"/>
</dbReference>
<dbReference type="InterPro" id="IPR000679">
    <property type="entry name" value="Znf_GATA"/>
</dbReference>
<evidence type="ECO:0000256" key="1">
    <source>
        <dbReference type="ARBA" id="ARBA00004123"/>
    </source>
</evidence>
<dbReference type="RefSeq" id="NP_506475.1">
    <property type="nucleotide sequence ID" value="NM_074074.3"/>
</dbReference>
<dbReference type="GO" id="GO:0000978">
    <property type="term" value="F:RNA polymerase II cis-regulatory region sequence-specific DNA binding"/>
    <property type="evidence" value="ECO:0000318"/>
    <property type="project" value="GO_Central"/>
</dbReference>
<dbReference type="AlphaFoldDB" id="G5EDN4"/>
<dbReference type="PANTHER" id="PTHR10071:SF332">
    <property type="entry name" value="GATA TRANSCRIPTION FACTOR END-1"/>
    <property type="match status" value="1"/>
</dbReference>
<dbReference type="GO" id="GO:0005634">
    <property type="term" value="C:nucleus"/>
    <property type="evidence" value="ECO:0000314"/>
    <property type="project" value="WormBase"/>
</dbReference>
<dbReference type="GO" id="GO:0000981">
    <property type="term" value="F:DNA-binding transcription factor activity, RNA polymerase II-specific"/>
    <property type="evidence" value="ECO:0000318"/>
    <property type="project" value="GO_Central"/>
</dbReference>
<dbReference type="Bgee" id="WBGene00001310">
    <property type="expression patterns" value="Expressed in cell and 8 other cell types or tissues"/>
</dbReference>
<evidence type="ECO:0000256" key="6">
    <source>
        <dbReference type="ARBA" id="ARBA00023163"/>
    </source>
</evidence>
<evidence type="ECO:0000313" key="11">
    <source>
        <dbReference type="EMBL" id="AAB97516.1"/>
    </source>
</evidence>
<keyword evidence="6" id="KW-0804">Transcription</keyword>
<dbReference type="EMBL" id="BX284605">
    <property type="protein sequence ID" value="CAB04513.1"/>
    <property type="molecule type" value="Genomic_DNA"/>
</dbReference>
<dbReference type="eggNOG" id="KOG1601">
    <property type="taxonomic scope" value="Eukaryota"/>
</dbReference>
<evidence type="ECO:0000313" key="14">
    <source>
        <dbReference type="WormBase" id="F58E10.2"/>
    </source>
</evidence>
<feature type="domain" description="GATA-type" evidence="10">
    <location>
        <begin position="142"/>
        <end position="187"/>
    </location>
</feature>
<dbReference type="InterPro" id="IPR013088">
    <property type="entry name" value="Znf_NHR/GATA"/>
</dbReference>
<dbReference type="Proteomes" id="UP000001940">
    <property type="component" value="Chromosome V"/>
</dbReference>
<dbReference type="SUPFAM" id="SSF57716">
    <property type="entry name" value="Glucocorticoid receptor-like (DNA-binding domain)"/>
    <property type="match status" value="1"/>
</dbReference>
<keyword evidence="13" id="KW-1185">Reference proteome</keyword>
<dbReference type="GeneID" id="179893"/>
<reference evidence="11" key="1">
    <citation type="journal article" date="1997" name="Genes Dev.">
        <title>end-1 encodes an apparent GATA factor that specifies the endoderm precursor in Caenorhabditis elegans embryos.</title>
        <authorList>
            <person name="Zhu J."/>
            <person name="Hill R.J."/>
            <person name="Heid P.J."/>
            <person name="Fukuyama M."/>
            <person name="Sugimoto A."/>
            <person name="Priess J.R."/>
            <person name="Rothman J.H."/>
        </authorList>
    </citation>
    <scope>NUCLEOTIDE SEQUENCE</scope>
</reference>
<dbReference type="AGR" id="WB:WBGene00001310"/>
<dbReference type="FunCoup" id="G5EDN4">
    <property type="interactions" value="239"/>
</dbReference>
<comment type="subcellular location">
    <subcellularLocation>
        <location evidence="1">Nucleus</location>
    </subcellularLocation>
</comment>
<dbReference type="HOGENOM" id="CLU_101912_0_0_1"/>
<proteinExistence type="predicted"/>